<feature type="compositionally biased region" description="Pro residues" evidence="1">
    <location>
        <begin position="39"/>
        <end position="53"/>
    </location>
</feature>
<name>A0A834KFA5_VESGE</name>
<keyword evidence="3" id="KW-1185">Reference proteome</keyword>
<reference evidence="2" key="1">
    <citation type="journal article" date="2020" name="G3 (Bethesda)">
        <title>High-Quality Assemblies for Three Invasive Social Wasps from the &lt;i&gt;Vespula&lt;/i&gt; Genus.</title>
        <authorList>
            <person name="Harrop T.W.R."/>
            <person name="Guhlin J."/>
            <person name="McLaughlin G.M."/>
            <person name="Permina E."/>
            <person name="Stockwell P."/>
            <person name="Gilligan J."/>
            <person name="Le Lec M.F."/>
            <person name="Gruber M.A.M."/>
            <person name="Quinn O."/>
            <person name="Lovegrove M."/>
            <person name="Duncan E.J."/>
            <person name="Remnant E.J."/>
            <person name="Van Eeckhoven J."/>
            <person name="Graham B."/>
            <person name="Knapp R.A."/>
            <person name="Langford K.W."/>
            <person name="Kronenberg Z."/>
            <person name="Press M.O."/>
            <person name="Eacker S.M."/>
            <person name="Wilson-Rankin E.E."/>
            <person name="Purcell J."/>
            <person name="Lester P.J."/>
            <person name="Dearden P.K."/>
        </authorList>
    </citation>
    <scope>NUCLEOTIDE SEQUENCE</scope>
    <source>
        <strain evidence="2">Linc-1</strain>
    </source>
</reference>
<dbReference type="Proteomes" id="UP000617340">
    <property type="component" value="Unassembled WGS sequence"/>
</dbReference>
<comment type="caution">
    <text evidence="2">The sequence shown here is derived from an EMBL/GenBank/DDBJ whole genome shotgun (WGS) entry which is preliminary data.</text>
</comment>
<sequence length="66" mass="7051">MTNYASAITRIRCKLLASGMHYRCSPKVPRLEKPMGVSSPPPSPPSPPQPPPTTTTTLLLLAPPSL</sequence>
<dbReference type="AlphaFoldDB" id="A0A834KFA5"/>
<gene>
    <name evidence="2" type="ORF">HZH68_006563</name>
</gene>
<protein>
    <submittedName>
        <fullName evidence="2">Uncharacterized protein</fullName>
    </submittedName>
</protein>
<accession>A0A834KFA5</accession>
<evidence type="ECO:0000313" key="3">
    <source>
        <dbReference type="Proteomes" id="UP000617340"/>
    </source>
</evidence>
<evidence type="ECO:0000313" key="2">
    <source>
        <dbReference type="EMBL" id="KAF7403769.1"/>
    </source>
</evidence>
<evidence type="ECO:0000256" key="1">
    <source>
        <dbReference type="SAM" id="MobiDB-lite"/>
    </source>
</evidence>
<feature type="compositionally biased region" description="Low complexity" evidence="1">
    <location>
        <begin position="54"/>
        <end position="66"/>
    </location>
</feature>
<organism evidence="2 3">
    <name type="scientific">Vespula germanica</name>
    <name type="common">German yellow jacket</name>
    <name type="synonym">Paravespula germanica</name>
    <dbReference type="NCBI Taxonomy" id="30212"/>
    <lineage>
        <taxon>Eukaryota</taxon>
        <taxon>Metazoa</taxon>
        <taxon>Ecdysozoa</taxon>
        <taxon>Arthropoda</taxon>
        <taxon>Hexapoda</taxon>
        <taxon>Insecta</taxon>
        <taxon>Pterygota</taxon>
        <taxon>Neoptera</taxon>
        <taxon>Endopterygota</taxon>
        <taxon>Hymenoptera</taxon>
        <taxon>Apocrita</taxon>
        <taxon>Aculeata</taxon>
        <taxon>Vespoidea</taxon>
        <taxon>Vespidae</taxon>
        <taxon>Vespinae</taxon>
        <taxon>Vespula</taxon>
    </lineage>
</organism>
<dbReference type="EMBL" id="JACSDZ010000005">
    <property type="protein sequence ID" value="KAF7403769.1"/>
    <property type="molecule type" value="Genomic_DNA"/>
</dbReference>
<proteinExistence type="predicted"/>
<feature type="region of interest" description="Disordered" evidence="1">
    <location>
        <begin position="27"/>
        <end position="66"/>
    </location>
</feature>